<keyword evidence="4 8" id="KW-0812">Transmembrane</keyword>
<organism evidence="13 14">
    <name type="scientific">Oceanicoccus sagamiensis</name>
    <dbReference type="NCBI Taxonomy" id="716816"/>
    <lineage>
        <taxon>Bacteria</taxon>
        <taxon>Pseudomonadati</taxon>
        <taxon>Pseudomonadota</taxon>
        <taxon>Gammaproteobacteria</taxon>
        <taxon>Cellvibrionales</taxon>
        <taxon>Spongiibacteraceae</taxon>
        <taxon>Oceanicoccus</taxon>
    </lineage>
</organism>
<evidence type="ECO:0000256" key="3">
    <source>
        <dbReference type="ARBA" id="ARBA00022452"/>
    </source>
</evidence>
<comment type="subcellular location">
    <subcellularLocation>
        <location evidence="1 8">Cell outer membrane</location>
        <topology evidence="1 8">Multi-pass membrane protein</topology>
    </subcellularLocation>
</comment>
<evidence type="ECO:0000256" key="10">
    <source>
        <dbReference type="SAM" id="SignalP"/>
    </source>
</evidence>
<dbReference type="InterPro" id="IPR012910">
    <property type="entry name" value="Plug_dom"/>
</dbReference>
<dbReference type="GO" id="GO:0009279">
    <property type="term" value="C:cell outer membrane"/>
    <property type="evidence" value="ECO:0007669"/>
    <property type="project" value="UniProtKB-SubCell"/>
</dbReference>
<accession>A0A1X9NH42</accession>
<comment type="similarity">
    <text evidence="8 9">Belongs to the TonB-dependent receptor family.</text>
</comment>
<sequence>MKKLLFTRLASIAVFTAGITAHAANELAIQANISQSDQRAYSIRVDGNTQSLPGNSVVTFDLSEGSHNVQLLAEGDEVHAFTFNSKQNQLTDIVIEVNADGATETIRSLPASDMDNSIINAGTLVRGKAEPAAARASNANIEEVTVVAKVSVSSLEETERYSSNVIDTMGEEEMERSGDTNVALAMSRIVGVTIQEGKYANVRGLDGRYISSTLNGLLMPSTDPMRRDVQLDLFPANIIGAIEIQKSYSADLLGSTTGGSVKMKTKGLPDEKTTEIALGMGYNFDVTGDDILSYRGSDGDWAGYDSGLRDIPSNVVNATDGGRSLTICDPSVDPVRCTAPLTAASYGVQFQDDYNLSQKTAHPDVAASISHGNIVEHSFGEIGYYGTVGYKYTTKDRLDAELNDPSATVGEYARSTQNTNVNAYFITGYQFDGGDEILSKTIYLHNTDDIARREVGTDNEDNGIERVVLEWVEREFIAQHFSGDHAFAVGDQDHILDWNAGYSVTDRYEPDRRTYSYLNGVLATSAFERRWSELDEDSVDLSVDYKIPFTIGDDVYAEFKIGALYSDRSREVELIRFGVQRGDNADEISFADTENLEDVLSYYNYVLDRVRLGTNTTDTDSYDADEDVNAAYASALFEFGEDLTVLAGVRQEEFTQDLTYPNEDTASNSLESDETLPSLALTYRFDSQFQLRAGYSNTVSYPGIIERSESLSYDPDTDDPIFGNPDLEVSTIDNFDLRLEYYITDLETISLALFYKDIDSPIERAVPDASGSAADGITYRNAESAELEGVELDFTKYLIDTGDTLAFISGNVSYIDSEVELDEDSIRLEGEDSIGRELQGQSPWLANLQFGFDDYQDQQKFTLLVNFFDDRIYRVTRGGNNGPEYEKGRVSVDFTYEKTFERLEDSVVLKLKLKNILDEEFEKERNGQVIESYTEGTSLSLGLSYEF</sequence>
<dbReference type="InterPro" id="IPR039426">
    <property type="entry name" value="TonB-dep_rcpt-like"/>
</dbReference>
<dbReference type="EMBL" id="CP019343">
    <property type="protein sequence ID" value="ARN74829.1"/>
    <property type="molecule type" value="Genomic_DNA"/>
</dbReference>
<evidence type="ECO:0000256" key="6">
    <source>
        <dbReference type="ARBA" id="ARBA00023136"/>
    </source>
</evidence>
<keyword evidence="3 8" id="KW-1134">Transmembrane beta strand</keyword>
<dbReference type="AlphaFoldDB" id="A0A1X9NH42"/>
<evidence type="ECO:0000256" key="2">
    <source>
        <dbReference type="ARBA" id="ARBA00022448"/>
    </source>
</evidence>
<feature type="domain" description="TonB-dependent receptor-like beta-barrel" evidence="11">
    <location>
        <begin position="497"/>
        <end position="894"/>
    </location>
</feature>
<evidence type="ECO:0000256" key="4">
    <source>
        <dbReference type="ARBA" id="ARBA00022692"/>
    </source>
</evidence>
<dbReference type="InterPro" id="IPR037066">
    <property type="entry name" value="Plug_dom_sf"/>
</dbReference>
<evidence type="ECO:0000256" key="9">
    <source>
        <dbReference type="RuleBase" id="RU003357"/>
    </source>
</evidence>
<dbReference type="InterPro" id="IPR036942">
    <property type="entry name" value="Beta-barrel_TonB_sf"/>
</dbReference>
<dbReference type="Gene3D" id="2.40.170.20">
    <property type="entry name" value="TonB-dependent receptor, beta-barrel domain"/>
    <property type="match status" value="1"/>
</dbReference>
<feature type="domain" description="TonB-dependent receptor plug" evidence="12">
    <location>
        <begin position="163"/>
        <end position="259"/>
    </location>
</feature>
<keyword evidence="14" id="KW-1185">Reference proteome</keyword>
<keyword evidence="6 8" id="KW-0472">Membrane</keyword>
<evidence type="ECO:0000259" key="12">
    <source>
        <dbReference type="Pfam" id="PF07715"/>
    </source>
</evidence>
<evidence type="ECO:0000256" key="8">
    <source>
        <dbReference type="PROSITE-ProRule" id="PRU01360"/>
    </source>
</evidence>
<dbReference type="PROSITE" id="PS52016">
    <property type="entry name" value="TONB_DEPENDENT_REC_3"/>
    <property type="match status" value="1"/>
</dbReference>
<dbReference type="RefSeq" id="WP_085758994.1">
    <property type="nucleotide sequence ID" value="NZ_CP019343.1"/>
</dbReference>
<evidence type="ECO:0008006" key="15">
    <source>
        <dbReference type="Google" id="ProtNLM"/>
    </source>
</evidence>
<dbReference type="Gene3D" id="2.170.130.10">
    <property type="entry name" value="TonB-dependent receptor, plug domain"/>
    <property type="match status" value="1"/>
</dbReference>
<evidence type="ECO:0000256" key="7">
    <source>
        <dbReference type="ARBA" id="ARBA00023237"/>
    </source>
</evidence>
<evidence type="ECO:0000259" key="11">
    <source>
        <dbReference type="Pfam" id="PF00593"/>
    </source>
</evidence>
<dbReference type="InterPro" id="IPR000531">
    <property type="entry name" value="Beta-barrel_TonB"/>
</dbReference>
<dbReference type="Pfam" id="PF00593">
    <property type="entry name" value="TonB_dep_Rec_b-barrel"/>
    <property type="match status" value="1"/>
</dbReference>
<evidence type="ECO:0000313" key="14">
    <source>
        <dbReference type="Proteomes" id="UP000193450"/>
    </source>
</evidence>
<dbReference type="PANTHER" id="PTHR40980">
    <property type="entry name" value="PLUG DOMAIN-CONTAINING PROTEIN"/>
    <property type="match status" value="1"/>
</dbReference>
<feature type="chain" id="PRO_5012846976" description="TonB-dependent receptor" evidence="10">
    <location>
        <begin position="24"/>
        <end position="947"/>
    </location>
</feature>
<dbReference type="PANTHER" id="PTHR40980:SF5">
    <property type="entry name" value="TONB-DEPENDENT RECEPTOR"/>
    <property type="match status" value="1"/>
</dbReference>
<protein>
    <recommendedName>
        <fullName evidence="15">TonB-dependent receptor</fullName>
    </recommendedName>
</protein>
<dbReference type="SUPFAM" id="SSF56935">
    <property type="entry name" value="Porins"/>
    <property type="match status" value="1"/>
</dbReference>
<keyword evidence="2 8" id="KW-0813">Transport</keyword>
<dbReference type="KEGG" id="osg:BST96_12305"/>
<evidence type="ECO:0000256" key="1">
    <source>
        <dbReference type="ARBA" id="ARBA00004571"/>
    </source>
</evidence>
<keyword evidence="10" id="KW-0732">Signal</keyword>
<evidence type="ECO:0000256" key="5">
    <source>
        <dbReference type="ARBA" id="ARBA00023077"/>
    </source>
</evidence>
<keyword evidence="5 9" id="KW-0798">TonB box</keyword>
<evidence type="ECO:0000313" key="13">
    <source>
        <dbReference type="EMBL" id="ARN74829.1"/>
    </source>
</evidence>
<keyword evidence="7 8" id="KW-0998">Cell outer membrane</keyword>
<dbReference type="OrthoDB" id="9768470at2"/>
<dbReference type="Pfam" id="PF07715">
    <property type="entry name" value="Plug"/>
    <property type="match status" value="1"/>
</dbReference>
<gene>
    <name evidence="13" type="ORF">BST96_12305</name>
</gene>
<reference evidence="13 14" key="1">
    <citation type="submission" date="2016-11" db="EMBL/GenBank/DDBJ databases">
        <title>Trade-off between light-utilization and light-protection in marine flavobacteria.</title>
        <authorList>
            <person name="Kumagai Y."/>
        </authorList>
    </citation>
    <scope>NUCLEOTIDE SEQUENCE [LARGE SCALE GENOMIC DNA]</scope>
    <source>
        <strain evidence="13 14">NBRC 107125</strain>
    </source>
</reference>
<dbReference type="Proteomes" id="UP000193450">
    <property type="component" value="Chromosome"/>
</dbReference>
<feature type="signal peptide" evidence="10">
    <location>
        <begin position="1"/>
        <end position="23"/>
    </location>
</feature>
<dbReference type="STRING" id="716816.BST96_12305"/>
<name>A0A1X9NH42_9GAMM</name>
<proteinExistence type="inferred from homology"/>